<evidence type="ECO:0000256" key="1">
    <source>
        <dbReference type="ARBA" id="ARBA00008791"/>
    </source>
</evidence>
<dbReference type="RefSeq" id="WP_214611729.1">
    <property type="nucleotide sequence ID" value="NZ_JACATN010000003.1"/>
</dbReference>
<keyword evidence="4" id="KW-1185">Reference proteome</keyword>
<dbReference type="EMBL" id="JACATN010000003">
    <property type="protein sequence ID" value="MBT2161572.1"/>
    <property type="molecule type" value="Genomic_DNA"/>
</dbReference>
<feature type="domain" description="UspA" evidence="2">
    <location>
        <begin position="1"/>
        <end position="123"/>
    </location>
</feature>
<accession>A0ABS5WH98</accession>
<dbReference type="InterPro" id="IPR006015">
    <property type="entry name" value="Universal_stress_UspA"/>
</dbReference>
<evidence type="ECO:0000259" key="2">
    <source>
        <dbReference type="Pfam" id="PF00582"/>
    </source>
</evidence>
<sequence length="269" mass="30448">MKKIIIPTDFSKNAQRAIDYALLLFKNETCTFYIIHAYHDAPSAPGSKMTFQEDLNKLVKELQAQNTTYNHRFEGILETDSVFSLTKRTVISEKADYIFVGTKGLSALREAFVGTNTLQLIRDIKNFPIISVPSVYTINSLKEIVFATDFKHTFKTEELTPIVQIALICNADLNIAHIKTEEALSDEQKINKEILRSGLKGVKGHFFEIDLQDSVANTLVQIKNTNQNIGMLSILKTKHGFFESLTRENIVKSIAFKTEVPFMVLPQIE</sequence>
<dbReference type="CDD" id="cd00293">
    <property type="entry name" value="USP-like"/>
    <property type="match status" value="1"/>
</dbReference>
<dbReference type="PRINTS" id="PR01438">
    <property type="entry name" value="UNVRSLSTRESS"/>
</dbReference>
<reference evidence="4" key="2">
    <citation type="submission" date="2023-07" db="EMBL/GenBank/DDBJ databases">
        <title>Zobellia barbeyronii sp. nov., a new marine flavobacterium, isolated from green and red algae.</title>
        <authorList>
            <person name="Nedashkovskaya O.I."/>
            <person name="Otstavnykh N."/>
            <person name="Zhukova N."/>
            <person name="Guzev K."/>
            <person name="Chausova V."/>
            <person name="Tekutyeva L."/>
            <person name="Mikhailov V."/>
            <person name="Isaeva M."/>
        </authorList>
    </citation>
    <scope>NUCLEOTIDE SEQUENCE [LARGE SCALE GENOMIC DNA]</scope>
    <source>
        <strain evidence="4">KMM 6746</strain>
    </source>
</reference>
<evidence type="ECO:0000313" key="4">
    <source>
        <dbReference type="Proteomes" id="UP000740413"/>
    </source>
</evidence>
<name>A0ABS5WH98_9FLAO</name>
<dbReference type="InterPro" id="IPR006016">
    <property type="entry name" value="UspA"/>
</dbReference>
<comment type="similarity">
    <text evidence="1">Belongs to the universal stress protein A family.</text>
</comment>
<dbReference type="SUPFAM" id="SSF52402">
    <property type="entry name" value="Adenine nucleotide alpha hydrolases-like"/>
    <property type="match status" value="1"/>
</dbReference>
<gene>
    <name evidence="3" type="ORF">HW347_09860</name>
</gene>
<reference evidence="3 4" key="1">
    <citation type="submission" date="2020-06" db="EMBL/GenBank/DDBJ databases">
        <authorList>
            <person name="Isaeva M.P."/>
            <person name="Chernysheva N.Y."/>
        </authorList>
    </citation>
    <scope>NUCLEOTIDE SEQUENCE [LARGE SCALE GENOMIC DNA]</scope>
    <source>
        <strain evidence="3 4">KMM 6746</strain>
    </source>
</reference>
<dbReference type="Gene3D" id="3.40.50.12370">
    <property type="match status" value="1"/>
</dbReference>
<protein>
    <submittedName>
        <fullName evidence="3">Universal stress protein</fullName>
    </submittedName>
</protein>
<organism evidence="3 4">
    <name type="scientific">Zobellia barbeyronii</name>
    <dbReference type="NCBI Taxonomy" id="2748009"/>
    <lineage>
        <taxon>Bacteria</taxon>
        <taxon>Pseudomonadati</taxon>
        <taxon>Bacteroidota</taxon>
        <taxon>Flavobacteriia</taxon>
        <taxon>Flavobacteriales</taxon>
        <taxon>Flavobacteriaceae</taxon>
        <taxon>Zobellia</taxon>
    </lineage>
</organism>
<dbReference type="Pfam" id="PF00582">
    <property type="entry name" value="Usp"/>
    <property type="match status" value="1"/>
</dbReference>
<comment type="caution">
    <text evidence="3">The sequence shown here is derived from an EMBL/GenBank/DDBJ whole genome shotgun (WGS) entry which is preliminary data.</text>
</comment>
<evidence type="ECO:0000313" key="3">
    <source>
        <dbReference type="EMBL" id="MBT2161572.1"/>
    </source>
</evidence>
<proteinExistence type="inferred from homology"/>
<dbReference type="Proteomes" id="UP000740413">
    <property type="component" value="Unassembled WGS sequence"/>
</dbReference>